<dbReference type="OrthoDB" id="10261039at2759"/>
<protein>
    <submittedName>
        <fullName evidence="8">Uncharacterized protein</fullName>
    </submittedName>
</protein>
<evidence type="ECO:0000256" key="2">
    <source>
        <dbReference type="ARBA" id="ARBA00010877"/>
    </source>
</evidence>
<dbReference type="Proteomes" id="UP001165082">
    <property type="component" value="Unassembled WGS sequence"/>
</dbReference>
<comment type="caution">
    <text evidence="8">The sequence shown here is derived from an EMBL/GenBank/DDBJ whole genome shotgun (WGS) entry which is preliminary data.</text>
</comment>
<comment type="subcellular location">
    <subcellularLocation>
        <location evidence="1">Mitochondrion inner membrane</location>
    </subcellularLocation>
</comment>
<evidence type="ECO:0000256" key="3">
    <source>
        <dbReference type="ARBA" id="ARBA00022692"/>
    </source>
</evidence>
<gene>
    <name evidence="8" type="ORF">TrRE_jg421</name>
</gene>
<accession>A0A9W7E0E7</accession>
<dbReference type="GO" id="GO:0005743">
    <property type="term" value="C:mitochondrial inner membrane"/>
    <property type="evidence" value="ECO:0007669"/>
    <property type="project" value="UniProtKB-SubCell"/>
</dbReference>
<comment type="similarity">
    <text evidence="2">Belongs to the MICOS complex subunit Mic60 family.</text>
</comment>
<evidence type="ECO:0000313" key="8">
    <source>
        <dbReference type="EMBL" id="GMH63379.1"/>
    </source>
</evidence>
<dbReference type="Pfam" id="PF09731">
    <property type="entry name" value="Mitofilin"/>
    <property type="match status" value="1"/>
</dbReference>
<dbReference type="EMBL" id="BRXZ01003860">
    <property type="protein sequence ID" value="GMH63379.1"/>
    <property type="molecule type" value="Genomic_DNA"/>
</dbReference>
<organism evidence="8 9">
    <name type="scientific">Triparma retinervis</name>
    <dbReference type="NCBI Taxonomy" id="2557542"/>
    <lineage>
        <taxon>Eukaryota</taxon>
        <taxon>Sar</taxon>
        <taxon>Stramenopiles</taxon>
        <taxon>Ochrophyta</taxon>
        <taxon>Bolidophyceae</taxon>
        <taxon>Parmales</taxon>
        <taxon>Triparmaceae</taxon>
        <taxon>Triparma</taxon>
    </lineage>
</organism>
<keyword evidence="5" id="KW-1133">Transmembrane helix</keyword>
<proteinExistence type="inferred from homology"/>
<dbReference type="PANTHER" id="PTHR15415">
    <property type="entry name" value="MITOFILIN"/>
    <property type="match status" value="1"/>
</dbReference>
<evidence type="ECO:0000313" key="9">
    <source>
        <dbReference type="Proteomes" id="UP001165082"/>
    </source>
</evidence>
<evidence type="ECO:0000256" key="5">
    <source>
        <dbReference type="ARBA" id="ARBA00022989"/>
    </source>
</evidence>
<keyword evidence="6" id="KW-0496">Mitochondrion</keyword>
<evidence type="ECO:0000256" key="4">
    <source>
        <dbReference type="ARBA" id="ARBA00022792"/>
    </source>
</evidence>
<name>A0A9W7E0E7_9STRA</name>
<evidence type="ECO:0000256" key="1">
    <source>
        <dbReference type="ARBA" id="ARBA00004273"/>
    </source>
</evidence>
<keyword evidence="4" id="KW-0999">Mitochondrion inner membrane</keyword>
<sequence length="232" mass="24604">GTETQRIKAAYAAELSALVGAGLAMEEKILSLEKRVKRGEGKSEKSDAVHRIVGGVMGMIGGLEEGNVDDLSAIKIVCKGDDVISAAIEKVEESMTQGGGHIWTLGELQERWKGVKREGRKMCLAGEGAGSDGLTGVVTGTVMAAIMVETGTEKAIRKKEESCDDEDRLARATHHVTGGDLGSAAAELGKVKGKKVRRVVEGWRKDCETKQAVDEAVKVMKLRASTLSKGVE</sequence>
<evidence type="ECO:0000256" key="6">
    <source>
        <dbReference type="ARBA" id="ARBA00023128"/>
    </source>
</evidence>
<keyword evidence="9" id="KW-1185">Reference proteome</keyword>
<feature type="non-terminal residue" evidence="8">
    <location>
        <position position="1"/>
    </location>
</feature>
<dbReference type="AlphaFoldDB" id="A0A9W7E0E7"/>
<evidence type="ECO:0000256" key="7">
    <source>
        <dbReference type="ARBA" id="ARBA00023136"/>
    </source>
</evidence>
<keyword evidence="7" id="KW-0472">Membrane</keyword>
<reference evidence="8" key="1">
    <citation type="submission" date="2022-07" db="EMBL/GenBank/DDBJ databases">
        <title>Genome analysis of Parmales, a sister group of diatoms, reveals the evolutionary specialization of diatoms from phago-mixotrophs to photoautotrophs.</title>
        <authorList>
            <person name="Ban H."/>
            <person name="Sato S."/>
            <person name="Yoshikawa S."/>
            <person name="Kazumasa Y."/>
            <person name="Nakamura Y."/>
            <person name="Ichinomiya M."/>
            <person name="Saitoh K."/>
            <person name="Sato N."/>
            <person name="Blanc-Mathieu R."/>
            <person name="Endo H."/>
            <person name="Kuwata A."/>
            <person name="Ogata H."/>
        </authorList>
    </citation>
    <scope>NUCLEOTIDE SEQUENCE</scope>
</reference>
<dbReference type="InterPro" id="IPR019133">
    <property type="entry name" value="MIC60"/>
</dbReference>
<keyword evidence="3" id="KW-0812">Transmembrane</keyword>
<dbReference type="PANTHER" id="PTHR15415:SF7">
    <property type="entry name" value="MICOS COMPLEX SUBUNIT MIC60"/>
    <property type="match status" value="1"/>
</dbReference>